<keyword evidence="5 8" id="KW-1133">Transmembrane helix</keyword>
<evidence type="ECO:0000256" key="4">
    <source>
        <dbReference type="ARBA" id="ARBA00022692"/>
    </source>
</evidence>
<evidence type="ECO:0000256" key="7">
    <source>
        <dbReference type="ARBA" id="ARBA00023180"/>
    </source>
</evidence>
<dbReference type="GO" id="GO:0061589">
    <property type="term" value="P:calcium activated phosphatidylserine scrambling"/>
    <property type="evidence" value="ECO:0007669"/>
    <property type="project" value="TreeGrafter"/>
</dbReference>
<proteinExistence type="inferred from homology"/>
<dbReference type="GO" id="GO:0046983">
    <property type="term" value="F:protein dimerization activity"/>
    <property type="evidence" value="ECO:0007669"/>
    <property type="project" value="InterPro"/>
</dbReference>
<organism evidence="11 12">
    <name type="scientific">Oncorhynchus kisutch</name>
    <name type="common">Coho salmon</name>
    <name type="synonym">Salmo kisutch</name>
    <dbReference type="NCBI Taxonomy" id="8019"/>
    <lineage>
        <taxon>Eukaryota</taxon>
        <taxon>Metazoa</taxon>
        <taxon>Chordata</taxon>
        <taxon>Craniata</taxon>
        <taxon>Vertebrata</taxon>
        <taxon>Euteleostomi</taxon>
        <taxon>Actinopterygii</taxon>
        <taxon>Neopterygii</taxon>
        <taxon>Teleostei</taxon>
        <taxon>Protacanthopterygii</taxon>
        <taxon>Salmoniformes</taxon>
        <taxon>Salmonidae</taxon>
        <taxon>Salmoninae</taxon>
        <taxon>Oncorhynchus</taxon>
    </lineage>
</organism>
<feature type="transmembrane region" description="Helical" evidence="8">
    <location>
        <begin position="832"/>
        <end position="854"/>
    </location>
</feature>
<evidence type="ECO:0000256" key="6">
    <source>
        <dbReference type="ARBA" id="ARBA00023136"/>
    </source>
</evidence>
<name>A0A8C7CCI2_ONCKI</name>
<evidence type="ECO:0000313" key="12">
    <source>
        <dbReference type="Proteomes" id="UP000694557"/>
    </source>
</evidence>
<keyword evidence="12" id="KW-1185">Reference proteome</keyword>
<keyword evidence="4 8" id="KW-0812">Transmembrane</keyword>
<keyword evidence="3" id="KW-1003">Cell membrane</keyword>
<dbReference type="Ensembl" id="ENSOKIT00005004860.1">
    <property type="protein sequence ID" value="ENSOKIP00005004595.1"/>
    <property type="gene ID" value="ENSOKIG00005002139.1"/>
</dbReference>
<keyword evidence="7" id="KW-0325">Glycoprotein</keyword>
<reference evidence="11" key="2">
    <citation type="submission" date="2025-09" db="UniProtKB">
        <authorList>
            <consortium name="Ensembl"/>
        </authorList>
    </citation>
    <scope>IDENTIFICATION</scope>
</reference>
<dbReference type="PANTHER" id="PTHR12308:SF21">
    <property type="entry name" value="ANOCTAMIN-6"/>
    <property type="match status" value="1"/>
</dbReference>
<keyword evidence="6 8" id="KW-0472">Membrane</keyword>
<evidence type="ECO:0000256" key="8">
    <source>
        <dbReference type="RuleBase" id="RU280814"/>
    </source>
</evidence>
<gene>
    <name evidence="11" type="primary">ANO6</name>
    <name evidence="11" type="synonym">LOC109896566</name>
</gene>
<dbReference type="AlphaFoldDB" id="A0A8C7CCI2"/>
<feature type="transmembrane region" description="Helical" evidence="8">
    <location>
        <begin position="676"/>
        <end position="699"/>
    </location>
</feature>
<feature type="domain" description="Anoctamin dimerisation" evidence="10">
    <location>
        <begin position="66"/>
        <end position="289"/>
    </location>
</feature>
<feature type="transmembrane region" description="Helical" evidence="8">
    <location>
        <begin position="465"/>
        <end position="490"/>
    </location>
</feature>
<feature type="transmembrane region" description="Helical" evidence="8">
    <location>
        <begin position="727"/>
        <end position="751"/>
    </location>
</feature>
<reference evidence="11" key="1">
    <citation type="submission" date="2025-08" db="UniProtKB">
        <authorList>
            <consortium name="Ensembl"/>
        </authorList>
    </citation>
    <scope>IDENTIFICATION</scope>
</reference>
<accession>A0A8C7CCI2</accession>
<evidence type="ECO:0000256" key="2">
    <source>
        <dbReference type="ARBA" id="ARBA00009671"/>
    </source>
</evidence>
<dbReference type="GO" id="GO:0061590">
    <property type="term" value="P:calcium activated phosphatidylcholine scrambling"/>
    <property type="evidence" value="ECO:0007669"/>
    <property type="project" value="TreeGrafter"/>
</dbReference>
<feature type="transmembrane region" description="Helical" evidence="8">
    <location>
        <begin position="510"/>
        <end position="533"/>
    </location>
</feature>
<dbReference type="GeneTree" id="ENSGT00940000158969"/>
<protein>
    <recommendedName>
        <fullName evidence="8">Anoctamin</fullName>
    </recommendedName>
</protein>
<dbReference type="InterPro" id="IPR007632">
    <property type="entry name" value="Anoctamin"/>
</dbReference>
<sequence>MNESGDNILVMDSLSETKMDGDTEIEMGMEVVYSQEFLPTFETIPEGASVPKVEKAEFNGKSDSLFFNDGVRRIDFVLVYEDEDMKEIDKNRTFQKRKQRREYFEASLMKMGMELEAARSVVDEKLLFVKVHMPWDVLCTYAEVLHIKLPIQPNDLSTTSSPFNFLSCITRHFYPSEDLIAKETEYFTAPFEKDRLEYFYVKDRDLFFTPSMRSRMAYYILSRAPYEVRGNIKKFGVTKLLDGGVYKAAYPLHDCRFNVRSKEEECPNERYLLYNEWAHPKSFYKMQPLDLIRKYYGEKIGIYFAWLGFYTAMLALAAIVGLGCFIYGYTTQETSTWSKEVCDPLIGGNIVMCPQCDKECTYWRLNSTCESSKKLCIFDNYGTLVFAVFMAIWVTVFLEFWKRYQAELEYEWDTVEFLEQEEQPRPEYEAKCNHERINPVTRVKEKVPYTACGRCIRVSLGIGTVLFWIVLILASVVAIIVYRLAVFFSFSTRLQSDLKELEPFKEYVTAQMATSVTASVISFVVIMVLNILYERVAIWITDFELPRTKTDYENSLTLKMFLFQFVNYYSSCFYIAFAKGKVVGYPGQPVYLLGKYRNEECDPGGCLIELTTQLTVIMGGKAIWNNIQEVLLPWMKNLIFRYCTRVGSEKVIPRWEQDYQLQPIGKLGLFYEYLEMVIQFGFVTLFVASFPLAPVLALVNNLFEIRVDAWKIITQFRRMVPEKAQDIGAWQPILQGVAILAVASNAMIIAFTSDMIPRLVYYWSFSVYPYGEHSSHTMQGYINNTLSVFDIQDFSNKSRPLQTPYWFNNSTTCRYRDFRYPPGHHRQYEYSIYYWHVIAAKMAFIIVVEHIVYLTKFVLSYVIPDVPYTVREQIKREKYLSQVILHETNLKLVTKRLKPVGDKILKHNEDKEEEIMDLYF</sequence>
<feature type="domain" description="Anoctamin transmembrane" evidence="9">
    <location>
        <begin position="292"/>
        <end position="877"/>
    </location>
</feature>
<dbReference type="GO" id="GO:0005254">
    <property type="term" value="F:chloride channel activity"/>
    <property type="evidence" value="ECO:0007669"/>
    <property type="project" value="TreeGrafter"/>
</dbReference>
<evidence type="ECO:0000259" key="9">
    <source>
        <dbReference type="Pfam" id="PF04547"/>
    </source>
</evidence>
<dbReference type="InterPro" id="IPR032394">
    <property type="entry name" value="Anoct_dimer"/>
</dbReference>
<evidence type="ECO:0000256" key="3">
    <source>
        <dbReference type="ARBA" id="ARBA00022475"/>
    </source>
</evidence>
<dbReference type="GO" id="GO:0005886">
    <property type="term" value="C:plasma membrane"/>
    <property type="evidence" value="ECO:0007669"/>
    <property type="project" value="UniProtKB-SubCell"/>
</dbReference>
<evidence type="ECO:0000256" key="1">
    <source>
        <dbReference type="ARBA" id="ARBA00004651"/>
    </source>
</evidence>
<dbReference type="Pfam" id="PF16178">
    <property type="entry name" value="Anoct_dimer"/>
    <property type="match status" value="1"/>
</dbReference>
<evidence type="ECO:0000313" key="11">
    <source>
        <dbReference type="Ensembl" id="ENSOKIP00005004595.1"/>
    </source>
</evidence>
<dbReference type="Pfam" id="PF04547">
    <property type="entry name" value="Anoctamin"/>
    <property type="match status" value="1"/>
</dbReference>
<dbReference type="Proteomes" id="UP000694557">
    <property type="component" value="Unassembled WGS sequence"/>
</dbReference>
<comment type="subcellular location">
    <subcellularLocation>
        <location evidence="1">Cell membrane</location>
        <topology evidence="1">Multi-pass membrane protein</topology>
    </subcellularLocation>
    <subcellularLocation>
        <location evidence="8">Membrane</location>
        <topology evidence="8">Multi-pass membrane protein</topology>
    </subcellularLocation>
</comment>
<feature type="transmembrane region" description="Helical" evidence="8">
    <location>
        <begin position="556"/>
        <end position="577"/>
    </location>
</feature>
<evidence type="ECO:0000259" key="10">
    <source>
        <dbReference type="Pfam" id="PF16178"/>
    </source>
</evidence>
<dbReference type="PANTHER" id="PTHR12308">
    <property type="entry name" value="ANOCTAMIN"/>
    <property type="match status" value="1"/>
</dbReference>
<evidence type="ECO:0000256" key="5">
    <source>
        <dbReference type="ARBA" id="ARBA00022989"/>
    </source>
</evidence>
<dbReference type="InterPro" id="IPR049452">
    <property type="entry name" value="Anoctamin_TM"/>
</dbReference>
<feature type="transmembrane region" description="Helical" evidence="8">
    <location>
        <begin position="303"/>
        <end position="329"/>
    </location>
</feature>
<comment type="similarity">
    <text evidence="2 8">Belongs to the anoctamin family.</text>
</comment>
<feature type="transmembrane region" description="Helical" evidence="8">
    <location>
        <begin position="381"/>
        <end position="401"/>
    </location>
</feature>